<reference evidence="1 2" key="1">
    <citation type="journal article" date="2012" name="J. Bacteriol.">
        <title>Draft Genome Sequence of the Soil Bacterium Burkholderia terrae Strain BS001, Which Interacts with Fungal Surface Structures.</title>
        <authorList>
            <person name="Nazir R."/>
            <person name="Hansen M.A."/>
            <person name="Sorensen S."/>
            <person name="van Elsas J.D."/>
        </authorList>
    </citation>
    <scope>NUCLEOTIDE SEQUENCE [LARGE SCALE GENOMIC DNA]</scope>
    <source>
        <strain evidence="1 2">BS001</strain>
    </source>
</reference>
<gene>
    <name evidence="1" type="ORF">WQE_34766</name>
</gene>
<evidence type="ECO:0000313" key="1">
    <source>
        <dbReference type="EMBL" id="EIM96295.1"/>
    </source>
</evidence>
<protein>
    <submittedName>
        <fullName evidence="1">Uncharacterized protein</fullName>
    </submittedName>
</protein>
<dbReference type="Proteomes" id="UP000004980">
    <property type="component" value="Unassembled WGS sequence"/>
</dbReference>
<sequence>MNLLASKIYRSRGRHLGDLGNVASRYRESDDLCLLCSNGRRPLTFDTIELRETRVPQHAKTISHLANLLTQTAGAATKERGDDER</sequence>
<dbReference type="EMBL" id="AKAU01000197">
    <property type="protein sequence ID" value="EIM96295.1"/>
    <property type="molecule type" value="Genomic_DNA"/>
</dbReference>
<keyword evidence="2" id="KW-1185">Reference proteome</keyword>
<organism evidence="1 2">
    <name type="scientific">Paraburkholderia hospita</name>
    <dbReference type="NCBI Taxonomy" id="169430"/>
    <lineage>
        <taxon>Bacteria</taxon>
        <taxon>Pseudomonadati</taxon>
        <taxon>Pseudomonadota</taxon>
        <taxon>Betaproteobacteria</taxon>
        <taxon>Burkholderiales</taxon>
        <taxon>Burkholderiaceae</taxon>
        <taxon>Paraburkholderia</taxon>
    </lineage>
</organism>
<accession>A0ABN0FCG0</accession>
<comment type="caution">
    <text evidence="1">The sequence shown here is derived from an EMBL/GenBank/DDBJ whole genome shotgun (WGS) entry which is preliminary data.</text>
</comment>
<proteinExistence type="predicted"/>
<name>A0ABN0FCG0_9BURK</name>
<evidence type="ECO:0000313" key="2">
    <source>
        <dbReference type="Proteomes" id="UP000004980"/>
    </source>
</evidence>